<proteinExistence type="predicted"/>
<reference evidence="1" key="1">
    <citation type="submission" date="2020-04" db="EMBL/GenBank/DDBJ databases">
        <authorList>
            <person name="Chiriac C."/>
            <person name="Salcher M."/>
            <person name="Ghai R."/>
            <person name="Kavagutti S V."/>
        </authorList>
    </citation>
    <scope>NUCLEOTIDE SEQUENCE</scope>
</reference>
<dbReference type="EMBL" id="LR796527">
    <property type="protein sequence ID" value="CAB4149711.1"/>
    <property type="molecule type" value="Genomic_DNA"/>
</dbReference>
<sequence length="46" mass="5230">MNGGSDFEATKVTLHYMLNDLKALAQSPETIQRIIEIQRAIQLLEE</sequence>
<evidence type="ECO:0000313" key="1">
    <source>
        <dbReference type="EMBL" id="CAB4149711.1"/>
    </source>
</evidence>
<gene>
    <name evidence="1" type="ORF">UFOVP558_21</name>
</gene>
<accession>A0A6J5MUN5</accession>
<name>A0A6J5MUN5_9CAUD</name>
<organism evidence="1">
    <name type="scientific">uncultured Caudovirales phage</name>
    <dbReference type="NCBI Taxonomy" id="2100421"/>
    <lineage>
        <taxon>Viruses</taxon>
        <taxon>Duplodnaviria</taxon>
        <taxon>Heunggongvirae</taxon>
        <taxon>Uroviricota</taxon>
        <taxon>Caudoviricetes</taxon>
        <taxon>Peduoviridae</taxon>
        <taxon>Maltschvirus</taxon>
        <taxon>Maltschvirus maltsch</taxon>
    </lineage>
</organism>
<protein>
    <submittedName>
        <fullName evidence="1">Uncharacterized protein</fullName>
    </submittedName>
</protein>